<protein>
    <submittedName>
        <fullName evidence="1">Uncharacterized protein</fullName>
    </submittedName>
</protein>
<dbReference type="EMBL" id="MU118059">
    <property type="protein sequence ID" value="KAF9646401.1"/>
    <property type="molecule type" value="Genomic_DNA"/>
</dbReference>
<reference evidence="1" key="1">
    <citation type="submission" date="2019-10" db="EMBL/GenBank/DDBJ databases">
        <authorList>
            <consortium name="DOE Joint Genome Institute"/>
            <person name="Kuo A."/>
            <person name="Miyauchi S."/>
            <person name="Kiss E."/>
            <person name="Drula E."/>
            <person name="Kohler A."/>
            <person name="Sanchez-Garcia M."/>
            <person name="Andreopoulos B."/>
            <person name="Barry K.W."/>
            <person name="Bonito G."/>
            <person name="Buee M."/>
            <person name="Carver A."/>
            <person name="Chen C."/>
            <person name="Cichocki N."/>
            <person name="Clum A."/>
            <person name="Culley D."/>
            <person name="Crous P.W."/>
            <person name="Fauchery L."/>
            <person name="Girlanda M."/>
            <person name="Hayes R."/>
            <person name="Keri Z."/>
            <person name="Labutti K."/>
            <person name="Lipzen A."/>
            <person name="Lombard V."/>
            <person name="Magnuson J."/>
            <person name="Maillard F."/>
            <person name="Morin E."/>
            <person name="Murat C."/>
            <person name="Nolan M."/>
            <person name="Ohm R."/>
            <person name="Pangilinan J."/>
            <person name="Pereira M."/>
            <person name="Perotto S."/>
            <person name="Peter M."/>
            <person name="Riley R."/>
            <person name="Sitrit Y."/>
            <person name="Stielow B."/>
            <person name="Szollosi G."/>
            <person name="Zifcakova L."/>
            <person name="Stursova M."/>
            <person name="Spatafora J.W."/>
            <person name="Tedersoo L."/>
            <person name="Vaario L.-M."/>
            <person name="Yamada A."/>
            <person name="Yan M."/>
            <person name="Wang P."/>
            <person name="Xu J."/>
            <person name="Bruns T."/>
            <person name="Baldrian P."/>
            <person name="Vilgalys R."/>
            <person name="Henrissat B."/>
            <person name="Grigoriev I.V."/>
            <person name="Hibbett D."/>
            <person name="Nagy L.G."/>
            <person name="Martin F.M."/>
        </authorList>
    </citation>
    <scope>NUCLEOTIDE SEQUENCE</scope>
    <source>
        <strain evidence="1">P2</strain>
    </source>
</reference>
<reference evidence="1" key="2">
    <citation type="journal article" date="2020" name="Nat. Commun.">
        <title>Large-scale genome sequencing of mycorrhizal fungi provides insights into the early evolution of symbiotic traits.</title>
        <authorList>
            <person name="Miyauchi S."/>
            <person name="Kiss E."/>
            <person name="Kuo A."/>
            <person name="Drula E."/>
            <person name="Kohler A."/>
            <person name="Sanchez-Garcia M."/>
            <person name="Morin E."/>
            <person name="Andreopoulos B."/>
            <person name="Barry K.W."/>
            <person name="Bonito G."/>
            <person name="Buee M."/>
            <person name="Carver A."/>
            <person name="Chen C."/>
            <person name="Cichocki N."/>
            <person name="Clum A."/>
            <person name="Culley D."/>
            <person name="Crous P.W."/>
            <person name="Fauchery L."/>
            <person name="Girlanda M."/>
            <person name="Hayes R.D."/>
            <person name="Keri Z."/>
            <person name="LaButti K."/>
            <person name="Lipzen A."/>
            <person name="Lombard V."/>
            <person name="Magnuson J."/>
            <person name="Maillard F."/>
            <person name="Murat C."/>
            <person name="Nolan M."/>
            <person name="Ohm R.A."/>
            <person name="Pangilinan J."/>
            <person name="Pereira M.F."/>
            <person name="Perotto S."/>
            <person name="Peter M."/>
            <person name="Pfister S."/>
            <person name="Riley R."/>
            <person name="Sitrit Y."/>
            <person name="Stielow J.B."/>
            <person name="Szollosi G."/>
            <person name="Zifcakova L."/>
            <person name="Stursova M."/>
            <person name="Spatafora J.W."/>
            <person name="Tedersoo L."/>
            <person name="Vaario L.M."/>
            <person name="Yamada A."/>
            <person name="Yan M."/>
            <person name="Wang P."/>
            <person name="Xu J."/>
            <person name="Bruns T."/>
            <person name="Baldrian P."/>
            <person name="Vilgalys R."/>
            <person name="Dunand C."/>
            <person name="Henrissat B."/>
            <person name="Grigoriev I.V."/>
            <person name="Hibbett D."/>
            <person name="Nagy L.G."/>
            <person name="Martin F.M."/>
        </authorList>
    </citation>
    <scope>NUCLEOTIDE SEQUENCE</scope>
    <source>
        <strain evidence="1">P2</strain>
    </source>
</reference>
<evidence type="ECO:0000313" key="2">
    <source>
        <dbReference type="Proteomes" id="UP000886501"/>
    </source>
</evidence>
<evidence type="ECO:0000313" key="1">
    <source>
        <dbReference type="EMBL" id="KAF9646401.1"/>
    </source>
</evidence>
<dbReference type="Proteomes" id="UP000886501">
    <property type="component" value="Unassembled WGS sequence"/>
</dbReference>
<name>A0ACB6Z9Z0_THEGA</name>
<comment type="caution">
    <text evidence="1">The sequence shown here is derived from an EMBL/GenBank/DDBJ whole genome shotgun (WGS) entry which is preliminary data.</text>
</comment>
<sequence length="300" mass="33458">MVLRLRGYGAWIESDGIPLEEYAVEVKDNIISCYVCSEEGKKFVLHFDDDGSHYLEQTIPFGHYGRSIKVKMDGQQVENLWGDSMKKLRSVGVYVGDIVRPYIFAPITTTDDDDVAARDDPNNEHIGTIEVEIRRSTKTGPGITTVNGTAPSTRPIHERSKKAGSHRIVLGEGTYSPQNVVMVSYIDHTPWLTFRFLYRKRDILQAQGIIPLSSSPSPPPDNLPGPPVKVEGKEDKGKGVKRERGENGNDDVVEIVSDDDDLDALQDELKRIQGRIARKKAKKSVKRELVSSADDIIDLT</sequence>
<gene>
    <name evidence="1" type="ORF">BDM02DRAFT_3188875</name>
</gene>
<proteinExistence type="predicted"/>
<organism evidence="1 2">
    <name type="scientific">Thelephora ganbajun</name>
    <name type="common">Ganba fungus</name>
    <dbReference type="NCBI Taxonomy" id="370292"/>
    <lineage>
        <taxon>Eukaryota</taxon>
        <taxon>Fungi</taxon>
        <taxon>Dikarya</taxon>
        <taxon>Basidiomycota</taxon>
        <taxon>Agaricomycotina</taxon>
        <taxon>Agaricomycetes</taxon>
        <taxon>Thelephorales</taxon>
        <taxon>Thelephoraceae</taxon>
        <taxon>Thelephora</taxon>
    </lineage>
</organism>
<keyword evidence="2" id="KW-1185">Reference proteome</keyword>
<accession>A0ACB6Z9Z0</accession>